<dbReference type="Proteomes" id="UP000093482">
    <property type="component" value="Unassembled WGS sequence"/>
</dbReference>
<protein>
    <recommendedName>
        <fullName evidence="2">SLH domain-containing protein</fullName>
    </recommendedName>
</protein>
<comment type="caution">
    <text evidence="3">The sequence shown here is derived from an EMBL/GenBank/DDBJ whole genome shotgun (WGS) entry which is preliminary data.</text>
</comment>
<dbReference type="InterPro" id="IPR001119">
    <property type="entry name" value="SLH_dom"/>
</dbReference>
<dbReference type="Pfam" id="PF00395">
    <property type="entry name" value="SLH"/>
    <property type="match status" value="3"/>
</dbReference>
<evidence type="ECO:0000259" key="2">
    <source>
        <dbReference type="PROSITE" id="PS51272"/>
    </source>
</evidence>
<dbReference type="RefSeq" id="WP_066466590.1">
    <property type="nucleotide sequence ID" value="NZ_MATO01000084.1"/>
</dbReference>
<gene>
    <name evidence="3" type="ORF">A6K76_16070</name>
</gene>
<feature type="domain" description="SLH" evidence="2">
    <location>
        <begin position="23"/>
        <end position="86"/>
    </location>
</feature>
<name>A0A1C0YAM8_9BACL</name>
<evidence type="ECO:0000313" key="3">
    <source>
        <dbReference type="EMBL" id="OCS84191.1"/>
    </source>
</evidence>
<feature type="domain" description="SLH" evidence="2">
    <location>
        <begin position="143"/>
        <end position="197"/>
    </location>
</feature>
<keyword evidence="4" id="KW-1185">Reference proteome</keyword>
<proteinExistence type="predicted"/>
<dbReference type="InterPro" id="IPR051465">
    <property type="entry name" value="Cell_Envelope_Struct_Comp"/>
</dbReference>
<feature type="chain" id="PRO_5008648985" description="SLH domain-containing protein" evidence="1">
    <location>
        <begin position="25"/>
        <end position="197"/>
    </location>
</feature>
<keyword evidence="1" id="KW-0732">Signal</keyword>
<accession>A0A1C0YAM8</accession>
<dbReference type="PROSITE" id="PS51272">
    <property type="entry name" value="SLH"/>
    <property type="match status" value="2"/>
</dbReference>
<reference evidence="3 4" key="1">
    <citation type="submission" date="2016-07" db="EMBL/GenBank/DDBJ databases">
        <title>Caryophanon latum genome sequencing.</title>
        <authorList>
            <person name="Verma A."/>
            <person name="Pal Y."/>
            <person name="Krishnamurthi S."/>
        </authorList>
    </citation>
    <scope>NUCLEOTIDE SEQUENCE [LARGE SCALE GENOMIC DNA]</scope>
    <source>
        <strain evidence="3 4">DSM 14151</strain>
    </source>
</reference>
<organism evidence="3 4">
    <name type="scientific">Caryophanon latum</name>
    <dbReference type="NCBI Taxonomy" id="33977"/>
    <lineage>
        <taxon>Bacteria</taxon>
        <taxon>Bacillati</taxon>
        <taxon>Bacillota</taxon>
        <taxon>Bacilli</taxon>
        <taxon>Bacillales</taxon>
        <taxon>Caryophanaceae</taxon>
        <taxon>Caryophanon</taxon>
    </lineage>
</organism>
<feature type="signal peptide" evidence="1">
    <location>
        <begin position="1"/>
        <end position="24"/>
    </location>
</feature>
<evidence type="ECO:0000256" key="1">
    <source>
        <dbReference type="SAM" id="SignalP"/>
    </source>
</evidence>
<dbReference type="PANTHER" id="PTHR43308">
    <property type="entry name" value="OUTER MEMBRANE PROTEIN ALPHA-RELATED"/>
    <property type="match status" value="1"/>
</dbReference>
<evidence type="ECO:0000313" key="4">
    <source>
        <dbReference type="Proteomes" id="UP000093482"/>
    </source>
</evidence>
<dbReference type="EMBL" id="MATO01000084">
    <property type="protein sequence ID" value="OCS84191.1"/>
    <property type="molecule type" value="Genomic_DNA"/>
</dbReference>
<sequence length="197" mass="22561">MKKQLTALCFTLLLSTVFTFTTNAASFSDVPITHRYYKEITALSNLGVIKGYEDGTFKPGVYVTRAQSLNILDRVPDMYVLPIRDMREFSDLKRAYPYYAVFERFYRGGIINGDGNFMYPSNIVTRGQIAKMFTLYFTFKATNNVSFIDVPSNSDKYPYVSALAANNVTTGDAGYFYPNKHLTREHLAVWLYRALYN</sequence>
<dbReference type="AlphaFoldDB" id="A0A1C0YAM8"/>